<sequence length="76" mass="8042">MPASGARVIHPSRGVSAFPGVATLVPASGRQLDLIFKTRTLDGLSDKERKKAISTLACLLMQAAGLAVEELNDDQH</sequence>
<keyword evidence="2" id="KW-1185">Reference proteome</keyword>
<dbReference type="HOGENOM" id="CLU_2651965_0_0_5"/>
<protein>
    <submittedName>
        <fullName evidence="1">Uncharacterized protein</fullName>
    </submittedName>
</protein>
<accession>S3H6U4</accession>
<dbReference type="Proteomes" id="UP000014411">
    <property type="component" value="Unassembled WGS sequence"/>
</dbReference>
<gene>
    <name evidence="1" type="ORF">RGCCGE502_34406</name>
</gene>
<evidence type="ECO:0000313" key="2">
    <source>
        <dbReference type="Proteomes" id="UP000014411"/>
    </source>
</evidence>
<organism evidence="1 2">
    <name type="scientific">Rhizobium grahamii CCGE 502</name>
    <dbReference type="NCBI Taxonomy" id="990285"/>
    <lineage>
        <taxon>Bacteria</taxon>
        <taxon>Pseudomonadati</taxon>
        <taxon>Pseudomonadota</taxon>
        <taxon>Alphaproteobacteria</taxon>
        <taxon>Hyphomicrobiales</taxon>
        <taxon>Rhizobiaceae</taxon>
        <taxon>Rhizobium/Agrobacterium group</taxon>
        <taxon>Rhizobium</taxon>
    </lineage>
</organism>
<dbReference type="RefSeq" id="WP_016558755.1">
    <property type="nucleotide sequence ID" value="NZ_AEYE02000038.1"/>
</dbReference>
<comment type="caution">
    <text evidence="1">The sequence shown here is derived from an EMBL/GenBank/DDBJ whole genome shotgun (WGS) entry which is preliminary data.</text>
</comment>
<proteinExistence type="predicted"/>
<dbReference type="EMBL" id="AEYE02000038">
    <property type="protein sequence ID" value="EPE93985.1"/>
    <property type="molecule type" value="Genomic_DNA"/>
</dbReference>
<evidence type="ECO:0000313" key="1">
    <source>
        <dbReference type="EMBL" id="EPE93985.1"/>
    </source>
</evidence>
<keyword evidence="1" id="KW-0614">Plasmid</keyword>
<geneLocation type="plasmid" evidence="1">
    <name>pRg502a</name>
</geneLocation>
<dbReference type="AlphaFoldDB" id="S3H6U4"/>
<reference evidence="1 2" key="1">
    <citation type="journal article" date="2012" name="J. Bacteriol.">
        <title>Genome sequence of Rhizobium grahamii CCGE502, a broad-host-range symbiont with low nodulation competitiveness in Phaseolus vulgaris.</title>
        <authorList>
            <person name="Althabegoiti M.J."/>
            <person name="Lozano L."/>
            <person name="Torres-Tejerizo G."/>
            <person name="Ormeno-Orrillo E."/>
            <person name="Rogel M.A."/>
            <person name="Gonzalez V."/>
            <person name="Martinez-Romero E."/>
        </authorList>
    </citation>
    <scope>NUCLEOTIDE SEQUENCE [LARGE SCALE GENOMIC DNA]</scope>
    <source>
        <strain evidence="1 2">CCGE 502</strain>
        <plasmid evidence="1">pRg502a</plasmid>
    </source>
</reference>
<name>S3H6U4_9HYPH</name>